<dbReference type="Proteomes" id="UP000320762">
    <property type="component" value="Unassembled WGS sequence"/>
</dbReference>
<dbReference type="InterPro" id="IPR022745">
    <property type="entry name" value="eIF4G1_eIF4E-bd"/>
</dbReference>
<name>A0A550CWC4_9AGAR</name>
<reference evidence="3 4" key="1">
    <citation type="journal article" date="2019" name="New Phytol.">
        <title>Comparative genomics reveals unique wood-decay strategies and fruiting body development in the Schizophyllaceae.</title>
        <authorList>
            <person name="Almasi E."/>
            <person name="Sahu N."/>
            <person name="Krizsan K."/>
            <person name="Balint B."/>
            <person name="Kovacs G.M."/>
            <person name="Kiss B."/>
            <person name="Cseklye J."/>
            <person name="Drula E."/>
            <person name="Henrissat B."/>
            <person name="Nagy I."/>
            <person name="Chovatia M."/>
            <person name="Adam C."/>
            <person name="LaButti K."/>
            <person name="Lipzen A."/>
            <person name="Riley R."/>
            <person name="Grigoriev I.V."/>
            <person name="Nagy L.G."/>
        </authorList>
    </citation>
    <scope>NUCLEOTIDE SEQUENCE [LARGE SCALE GENOMIC DNA]</scope>
    <source>
        <strain evidence="3 4">NL-1724</strain>
    </source>
</reference>
<feature type="domain" description="Eukaryotic translation initiation factor 4G1 eIF4E-binding" evidence="2">
    <location>
        <begin position="395"/>
        <end position="449"/>
    </location>
</feature>
<feature type="compositionally biased region" description="Basic and acidic residues" evidence="1">
    <location>
        <begin position="307"/>
        <end position="354"/>
    </location>
</feature>
<dbReference type="InterPro" id="IPR036211">
    <property type="entry name" value="eIF4G_eIF4E-bd_sf"/>
</dbReference>
<comment type="caution">
    <text evidence="3">The sequence shown here is derived from an EMBL/GenBank/DDBJ whole genome shotgun (WGS) entry which is preliminary data.</text>
</comment>
<dbReference type="Pfam" id="PF12152">
    <property type="entry name" value="eIF_4G1"/>
    <property type="match status" value="1"/>
</dbReference>
<accession>A0A550CWC4</accession>
<dbReference type="AlphaFoldDB" id="A0A550CWC4"/>
<dbReference type="EMBL" id="VDMD01000001">
    <property type="protein sequence ID" value="TRM69096.1"/>
    <property type="molecule type" value="Genomic_DNA"/>
</dbReference>
<proteinExistence type="predicted"/>
<keyword evidence="4" id="KW-1185">Reference proteome</keyword>
<feature type="region of interest" description="Disordered" evidence="1">
    <location>
        <begin position="302"/>
        <end position="354"/>
    </location>
</feature>
<sequence>MPRPAASHTALAPTRIAPTPIDVNDVKRAPHAAIDLAGVSISLRAPDGVGAWVLAISPVQAGTDDSSLPWLIRLLDPEGCVRGVLAAEGTADSPLPCPSERRCEPLGRRRSDVATDGSDALADIDGEVDVLGLPPKASVDSSDNEIIAWRNKIVSKQDAVTVKVADVRPSPVSCYIQPTKVNCLHPQVGGQTMYTSPSSFSIPPQYRPGHPVPCMQPGSTQGWPYYQPCPSFHPYWAPLAAPQYKMMVPAGLPTLVPASLTGKDKAIGNQPAPIHVTSPMVSRMSVQESTEAHEIAAKAAKVKARKERKEKEEADRSQATEEERMRRKNEKKACKEAKEKAKLEEEERVKEKRKKIEEAERLKKEEEERIAQQAERKWPGSLSTAPSLVGPPLPSTLATARVINDIGSVQYPKGIESPRVGLNFHARDGKFIYDREFLLQFREVCKQKPNGLLDLDAIGLEPIGPANGMGNFQTWSRRGNKRGNRYIGL</sequence>
<evidence type="ECO:0000256" key="1">
    <source>
        <dbReference type="SAM" id="MobiDB-lite"/>
    </source>
</evidence>
<dbReference type="SUPFAM" id="SSF101489">
    <property type="entry name" value="Eukaryotic initiation factor 4f subunit eIF4g, eIF4e-binding domain"/>
    <property type="match status" value="1"/>
</dbReference>
<gene>
    <name evidence="3" type="ORF">BD626DRAFT_472918</name>
</gene>
<evidence type="ECO:0000313" key="4">
    <source>
        <dbReference type="Proteomes" id="UP000320762"/>
    </source>
</evidence>
<evidence type="ECO:0000259" key="2">
    <source>
        <dbReference type="Pfam" id="PF12152"/>
    </source>
</evidence>
<organism evidence="3 4">
    <name type="scientific">Schizophyllum amplum</name>
    <dbReference type="NCBI Taxonomy" id="97359"/>
    <lineage>
        <taxon>Eukaryota</taxon>
        <taxon>Fungi</taxon>
        <taxon>Dikarya</taxon>
        <taxon>Basidiomycota</taxon>
        <taxon>Agaricomycotina</taxon>
        <taxon>Agaricomycetes</taxon>
        <taxon>Agaricomycetidae</taxon>
        <taxon>Agaricales</taxon>
        <taxon>Schizophyllaceae</taxon>
        <taxon>Schizophyllum</taxon>
    </lineage>
</organism>
<evidence type="ECO:0000313" key="3">
    <source>
        <dbReference type="EMBL" id="TRM69096.1"/>
    </source>
</evidence>
<protein>
    <recommendedName>
        <fullName evidence="2">Eukaryotic translation initiation factor 4G1 eIF4E-binding domain-containing protein</fullName>
    </recommendedName>
</protein>
<dbReference type="STRING" id="97359.A0A550CWC4"/>
<dbReference type="OrthoDB" id="514777at2759"/>
<dbReference type="Gene3D" id="1.20.970.30">
    <property type="entry name" value="eIF4G, eIF4E-binding domain"/>
    <property type="match status" value="1"/>
</dbReference>